<comment type="caution">
    <text evidence="1">The sequence shown here is derived from an EMBL/GenBank/DDBJ whole genome shotgun (WGS) entry which is preliminary data.</text>
</comment>
<reference evidence="1 2" key="1">
    <citation type="journal article" date="2023" name="G3 (Bethesda)">
        <title>A chromosome-level genome assembly of Zasmidium syzygii isolated from banana leaves.</title>
        <authorList>
            <person name="van Westerhoven A.C."/>
            <person name="Mehrabi R."/>
            <person name="Talebi R."/>
            <person name="Steentjes M.B.F."/>
            <person name="Corcolon B."/>
            <person name="Chong P.A."/>
            <person name="Kema G.H.J."/>
            <person name="Seidl M.F."/>
        </authorList>
    </citation>
    <scope>NUCLEOTIDE SEQUENCE [LARGE SCALE GENOMIC DNA]</scope>
    <source>
        <strain evidence="1 2">P124</strain>
    </source>
</reference>
<gene>
    <name evidence="1" type="ORF">PRZ48_003504</name>
</gene>
<name>A0ABR0EWH1_ZASCE</name>
<sequence>MSDTSSTTSSEWMTCPTSRRSSIASFVSMDTFSTIRDFNSDDGEINNMDGGELKGRANDTMHGFLEKLTRLSGERGCPVTLNIIGGDREVQEAKQLVGYLDDSTLDPMDVHGITSLGLFLSNAGNPDRTKDQMKKAVRCFIRSIHSSKTAQRQITHLDVGYAPVLTKLQTPTARAYDSISVGEKRLEAQMSLLSNQSANTHNQALLLRLTDWISLALPNIHTLTIHLDKDHLLCTADSHVCYHPDAKGGFMDEIISPFAELQEVNLVCAEPFVALSWSVSQRRVFSSVDRMSEVVQKLRSREYYRYGGIKSV</sequence>
<accession>A0ABR0EWH1</accession>
<evidence type="ECO:0000313" key="2">
    <source>
        <dbReference type="Proteomes" id="UP001305779"/>
    </source>
</evidence>
<dbReference type="EMBL" id="JAXOVC010000002">
    <property type="protein sequence ID" value="KAK4505541.1"/>
    <property type="molecule type" value="Genomic_DNA"/>
</dbReference>
<keyword evidence="2" id="KW-1185">Reference proteome</keyword>
<organism evidence="1 2">
    <name type="scientific">Zasmidium cellare</name>
    <name type="common">Wine cellar mold</name>
    <name type="synonym">Racodium cellare</name>
    <dbReference type="NCBI Taxonomy" id="395010"/>
    <lineage>
        <taxon>Eukaryota</taxon>
        <taxon>Fungi</taxon>
        <taxon>Dikarya</taxon>
        <taxon>Ascomycota</taxon>
        <taxon>Pezizomycotina</taxon>
        <taxon>Dothideomycetes</taxon>
        <taxon>Dothideomycetidae</taxon>
        <taxon>Mycosphaerellales</taxon>
        <taxon>Mycosphaerellaceae</taxon>
        <taxon>Zasmidium</taxon>
    </lineage>
</organism>
<evidence type="ECO:0000313" key="1">
    <source>
        <dbReference type="EMBL" id="KAK4505541.1"/>
    </source>
</evidence>
<dbReference type="Proteomes" id="UP001305779">
    <property type="component" value="Unassembled WGS sequence"/>
</dbReference>
<proteinExistence type="predicted"/>
<protein>
    <submittedName>
        <fullName evidence="1">Uncharacterized protein</fullName>
    </submittedName>
</protein>